<feature type="domain" description="O-antigen ligase-related" evidence="6">
    <location>
        <begin position="194"/>
        <end position="343"/>
    </location>
</feature>
<evidence type="ECO:0000259" key="6">
    <source>
        <dbReference type="Pfam" id="PF04932"/>
    </source>
</evidence>
<sequence length="681" mass="75478">MNAISFLPHSGNFKPALPVFLWIAAFICGMYPLQGYQLEGFAGCVLLTFAWSYVMLSRDAAKGWSLPRTPVLWFAGAFWLLIAASIAWSPIKPVSLMGLCFFSVMPLGFFVAGMSAPDRFFILVARVLGLMLALMSVWAVVQFFFLNAYFLGQARHPLSDPSTLGALFSLGLFCALGWMLSNRCAKERKYALILSVLLIWGMMSTVARGPMFALVPGLAFFAVLLWPQVKAARKSFAVLIIAALAFGGVMQLGVEKKFDMAQRLFGTVMPEGERPDISNSRMQVWATALEMIKDSPVLGSGIATFSALYPQYRQANDADGAYLAHNDPLQFWVELGILGPILFYGFAIAAAVRTFSALKKDGETQGTDGGRRVLIVSIFAALVAMVAHSHVSFNHFALPILMPTGLLLALWLLATERALGRVPARIALPDAEKSPSMAKVAIALPFVMIGWLYSSLMMGEYFANRARDDLFAQRMDDFANNINMAGRVSMDMNARAYILAINVPMAILEMDRESKITPNIEKQKNLYAQVQDYAARISAINPLEPSPYYYLGRVQELVEKEVVPEGTLSPEDYYKKAILLDPVYLAPRLALNTLYKAEGRSVKERIVNMEQGLGFTYLTPQARDYYGELGRLYLDSGNTEKMQAVISQMMYFERLDKFSRQRLSISIPEALGGGDALMIRP</sequence>
<evidence type="ECO:0000256" key="1">
    <source>
        <dbReference type="ARBA" id="ARBA00004141"/>
    </source>
</evidence>
<evidence type="ECO:0000256" key="2">
    <source>
        <dbReference type="ARBA" id="ARBA00022692"/>
    </source>
</evidence>
<feature type="transmembrane region" description="Helical" evidence="5">
    <location>
        <begin position="127"/>
        <end position="150"/>
    </location>
</feature>
<feature type="transmembrane region" description="Helical" evidence="5">
    <location>
        <begin position="70"/>
        <end position="88"/>
    </location>
</feature>
<evidence type="ECO:0000256" key="3">
    <source>
        <dbReference type="ARBA" id="ARBA00022989"/>
    </source>
</evidence>
<feature type="transmembrane region" description="Helical" evidence="5">
    <location>
        <begin position="436"/>
        <end position="454"/>
    </location>
</feature>
<keyword evidence="3 5" id="KW-1133">Transmembrane helix</keyword>
<name>A0A2W5BTH8_9BACT</name>
<organism evidence="7 8">
    <name type="scientific">Micavibrio aeruginosavorus</name>
    <dbReference type="NCBI Taxonomy" id="349221"/>
    <lineage>
        <taxon>Bacteria</taxon>
        <taxon>Pseudomonadati</taxon>
        <taxon>Bdellovibrionota</taxon>
        <taxon>Bdellovibrionia</taxon>
        <taxon>Bdellovibrionales</taxon>
        <taxon>Pseudobdellovibrionaceae</taxon>
        <taxon>Micavibrio</taxon>
    </lineage>
</organism>
<feature type="transmembrane region" description="Helical" evidence="5">
    <location>
        <begin position="373"/>
        <end position="390"/>
    </location>
</feature>
<comment type="caution">
    <text evidence="7">The sequence shown here is derived from an EMBL/GenBank/DDBJ whole genome shotgun (WGS) entry which is preliminary data.</text>
</comment>
<feature type="transmembrane region" description="Helical" evidence="5">
    <location>
        <begin position="40"/>
        <end position="58"/>
    </location>
</feature>
<evidence type="ECO:0000313" key="8">
    <source>
        <dbReference type="Proteomes" id="UP000249557"/>
    </source>
</evidence>
<dbReference type="InterPro" id="IPR051533">
    <property type="entry name" value="WaaL-like"/>
</dbReference>
<feature type="transmembrane region" description="Helical" evidence="5">
    <location>
        <begin position="16"/>
        <end position="34"/>
    </location>
</feature>
<keyword evidence="4 5" id="KW-0472">Membrane</keyword>
<comment type="subcellular location">
    <subcellularLocation>
        <location evidence="1">Membrane</location>
        <topology evidence="1">Multi-pass membrane protein</topology>
    </subcellularLocation>
</comment>
<feature type="transmembrane region" description="Helical" evidence="5">
    <location>
        <begin position="236"/>
        <end position="254"/>
    </location>
</feature>
<feature type="transmembrane region" description="Helical" evidence="5">
    <location>
        <begin position="213"/>
        <end position="229"/>
    </location>
</feature>
<feature type="transmembrane region" description="Helical" evidence="5">
    <location>
        <begin position="396"/>
        <end position="415"/>
    </location>
</feature>
<dbReference type="PANTHER" id="PTHR37422">
    <property type="entry name" value="TEICHURONIC ACID BIOSYNTHESIS PROTEIN TUAE"/>
    <property type="match status" value="1"/>
</dbReference>
<dbReference type="GO" id="GO:0016020">
    <property type="term" value="C:membrane"/>
    <property type="evidence" value="ECO:0007669"/>
    <property type="project" value="UniProtKB-SubCell"/>
</dbReference>
<accession>A0A2W5BTH8</accession>
<reference evidence="7 8" key="1">
    <citation type="submission" date="2017-08" db="EMBL/GenBank/DDBJ databases">
        <title>Infants hospitalized years apart are colonized by the same room-sourced microbial strains.</title>
        <authorList>
            <person name="Brooks B."/>
            <person name="Olm M.R."/>
            <person name="Firek B.A."/>
            <person name="Baker R."/>
            <person name="Thomas B.C."/>
            <person name="Morowitz M.J."/>
            <person name="Banfield J.F."/>
        </authorList>
    </citation>
    <scope>NUCLEOTIDE SEQUENCE [LARGE SCALE GENOMIC DNA]</scope>
    <source>
        <strain evidence="7">S2_018_000_R2_104</strain>
    </source>
</reference>
<dbReference type="Pfam" id="PF04932">
    <property type="entry name" value="Wzy_C"/>
    <property type="match status" value="1"/>
</dbReference>
<dbReference type="AlphaFoldDB" id="A0A2W5BTH8"/>
<dbReference type="EMBL" id="QFNK01000116">
    <property type="protein sequence ID" value="PZO86475.1"/>
    <property type="molecule type" value="Genomic_DNA"/>
</dbReference>
<evidence type="ECO:0000256" key="4">
    <source>
        <dbReference type="ARBA" id="ARBA00023136"/>
    </source>
</evidence>
<evidence type="ECO:0000256" key="5">
    <source>
        <dbReference type="SAM" id="Phobius"/>
    </source>
</evidence>
<keyword evidence="2 5" id="KW-0812">Transmembrane</keyword>
<evidence type="ECO:0000313" key="7">
    <source>
        <dbReference type="EMBL" id="PZO86475.1"/>
    </source>
</evidence>
<dbReference type="InterPro" id="IPR007016">
    <property type="entry name" value="O-antigen_ligase-rel_domated"/>
</dbReference>
<dbReference type="Proteomes" id="UP000249557">
    <property type="component" value="Unassembled WGS sequence"/>
</dbReference>
<feature type="transmembrane region" description="Helical" evidence="5">
    <location>
        <begin position="162"/>
        <end position="181"/>
    </location>
</feature>
<feature type="transmembrane region" description="Helical" evidence="5">
    <location>
        <begin position="94"/>
        <end position="115"/>
    </location>
</feature>
<feature type="transmembrane region" description="Helical" evidence="5">
    <location>
        <begin position="190"/>
        <end position="207"/>
    </location>
</feature>
<feature type="transmembrane region" description="Helical" evidence="5">
    <location>
        <begin position="331"/>
        <end position="352"/>
    </location>
</feature>
<protein>
    <recommendedName>
        <fullName evidence="6">O-antigen ligase-related domain-containing protein</fullName>
    </recommendedName>
</protein>
<dbReference type="PANTHER" id="PTHR37422:SF13">
    <property type="entry name" value="LIPOPOLYSACCHARIDE BIOSYNTHESIS PROTEIN PA4999-RELATED"/>
    <property type="match status" value="1"/>
</dbReference>
<proteinExistence type="predicted"/>
<gene>
    <name evidence="7" type="ORF">DI626_06510</name>
</gene>